<evidence type="ECO:0000256" key="19">
    <source>
        <dbReference type="ARBA" id="ARBA00048679"/>
    </source>
</evidence>
<sequence length="559" mass="62206">MIDLAMNRFQGRMAPSIGEAKSLTQLFLGNNRFSGELPEEITNVSSLVEIELLSNRFTGKIPSRIGELKKLNNLLLQDNRFSGAIPASLGSCVSLDEINLAGNSLSGQIPATFCSLPSLNSLNLSRNKLSGVIPASLSSLKLSLIDLSNNMLIGRVPESLLLVAYNGSFAGNPGLCADGSKDLQQCSTVSHKSGELKVVFYCFIAGVVVLMFSLSVFLFVKLRQNDDESAIDRGYSWDVKQFHVLKITEDEVLRSLKQENMIGKGGSGNVYKVVLGSGEQIAVKHMRKSDADFNGWRKSRRPEYEAEVAALSLIRHKNVVKLYCSITSEHSNLLLYEYMPNGSLWDRLHMDRKIQMDWSVRYEIALGVARGLEYLHHGFQRPIIHGDLKSSNILLDKEMKPKIADFGLARILQTEKVIKSLPVVTGTHGYIAPEYGYACNVTEKSDTYSFGVVLMELVTGKRPVEPEYGENRDIVQWVHNEMRSKYNIITLVDSSISKDSKKEAAKALTIAVHCTMKVPTLRPAMRTVIKMLEEIERASLANIIVEKVGETYNAYLYEP</sequence>
<dbReference type="GO" id="GO:0005524">
    <property type="term" value="F:ATP binding"/>
    <property type="evidence" value="ECO:0007669"/>
    <property type="project" value="UniProtKB-UniRule"/>
</dbReference>
<dbReference type="Pfam" id="PF00560">
    <property type="entry name" value="LRR_1"/>
    <property type="match status" value="1"/>
</dbReference>
<dbReference type="GO" id="GO:0004674">
    <property type="term" value="F:protein serine/threonine kinase activity"/>
    <property type="evidence" value="ECO:0007669"/>
    <property type="project" value="UniProtKB-KW"/>
</dbReference>
<comment type="similarity">
    <text evidence="2">Belongs to the RLP family.</text>
</comment>
<reference evidence="23" key="1">
    <citation type="submission" date="2023-03" db="EMBL/GenBank/DDBJ databases">
        <title>Chromosome-scale reference genome and RAD-based genetic map of yellow starthistle (Centaurea solstitialis) reveal putative structural variation and QTLs associated with invader traits.</title>
        <authorList>
            <person name="Reatini B."/>
            <person name="Cang F.A."/>
            <person name="Jiang Q."/>
            <person name="Mckibben M.T.W."/>
            <person name="Barker M.S."/>
            <person name="Rieseberg L.H."/>
            <person name="Dlugosch K.M."/>
        </authorList>
    </citation>
    <scope>NUCLEOTIDE SEQUENCE</scope>
    <source>
        <strain evidence="23">CAN-66</strain>
        <tissue evidence="23">Leaf</tissue>
    </source>
</reference>
<feature type="binding site" evidence="20">
    <location>
        <position position="284"/>
    </location>
    <ligand>
        <name>ATP</name>
        <dbReference type="ChEBI" id="CHEBI:30616"/>
    </ligand>
</feature>
<comment type="subcellular location">
    <subcellularLocation>
        <location evidence="1">Cell membrane</location>
        <topology evidence="1">Single-pass membrane protein</topology>
    </subcellularLocation>
</comment>
<keyword evidence="6" id="KW-0597">Phosphoprotein</keyword>
<dbReference type="PANTHER" id="PTHR48056:SF41">
    <property type="entry name" value="RECEPTOR-LIKE PROTEIN KINASE HAIKU2"/>
    <property type="match status" value="1"/>
</dbReference>
<dbReference type="GO" id="GO:0005886">
    <property type="term" value="C:plasma membrane"/>
    <property type="evidence" value="ECO:0007669"/>
    <property type="project" value="UniProtKB-SubCell"/>
</dbReference>
<evidence type="ECO:0000256" key="5">
    <source>
        <dbReference type="ARBA" id="ARBA00022527"/>
    </source>
</evidence>
<dbReference type="InterPro" id="IPR011009">
    <property type="entry name" value="Kinase-like_dom_sf"/>
</dbReference>
<dbReference type="SUPFAM" id="SSF56112">
    <property type="entry name" value="Protein kinase-like (PK-like)"/>
    <property type="match status" value="1"/>
</dbReference>
<dbReference type="Gene3D" id="3.80.10.10">
    <property type="entry name" value="Ribonuclease Inhibitor"/>
    <property type="match status" value="1"/>
</dbReference>
<evidence type="ECO:0000313" key="23">
    <source>
        <dbReference type="EMBL" id="KAJ9552164.1"/>
    </source>
</evidence>
<keyword evidence="5" id="KW-0723">Serine/threonine-protein kinase</keyword>
<dbReference type="SUPFAM" id="SSF52058">
    <property type="entry name" value="L domain-like"/>
    <property type="match status" value="1"/>
</dbReference>
<dbReference type="InterPro" id="IPR017441">
    <property type="entry name" value="Protein_kinase_ATP_BS"/>
</dbReference>
<dbReference type="AlphaFoldDB" id="A0AA38T0H5"/>
<dbReference type="PROSITE" id="PS50011">
    <property type="entry name" value="PROTEIN_KINASE_DOM"/>
    <property type="match status" value="1"/>
</dbReference>
<dbReference type="GO" id="GO:0033612">
    <property type="term" value="F:receptor serine/threonine kinase binding"/>
    <property type="evidence" value="ECO:0007669"/>
    <property type="project" value="TreeGrafter"/>
</dbReference>
<comment type="catalytic activity">
    <reaction evidence="18">
        <text>L-threonyl-[protein] + ATP = O-phospho-L-threonyl-[protein] + ADP + H(+)</text>
        <dbReference type="Rhea" id="RHEA:46608"/>
        <dbReference type="Rhea" id="RHEA-COMP:11060"/>
        <dbReference type="Rhea" id="RHEA-COMP:11605"/>
        <dbReference type="ChEBI" id="CHEBI:15378"/>
        <dbReference type="ChEBI" id="CHEBI:30013"/>
        <dbReference type="ChEBI" id="CHEBI:30616"/>
        <dbReference type="ChEBI" id="CHEBI:61977"/>
        <dbReference type="ChEBI" id="CHEBI:456216"/>
        <dbReference type="EC" id="2.7.11.1"/>
    </reaction>
</comment>
<keyword evidence="17" id="KW-0325">Glycoprotein</keyword>
<evidence type="ECO:0000256" key="15">
    <source>
        <dbReference type="ARBA" id="ARBA00022989"/>
    </source>
</evidence>
<dbReference type="Proteomes" id="UP001172457">
    <property type="component" value="Chromosome 4"/>
</dbReference>
<evidence type="ECO:0000256" key="10">
    <source>
        <dbReference type="ARBA" id="ARBA00022729"/>
    </source>
</evidence>
<evidence type="ECO:0000256" key="3">
    <source>
        <dbReference type="ARBA" id="ARBA00012513"/>
    </source>
</evidence>
<keyword evidence="9 21" id="KW-0812">Transmembrane</keyword>
<accession>A0AA38T0H5</accession>
<keyword evidence="8" id="KW-0808">Transferase</keyword>
<evidence type="ECO:0000256" key="9">
    <source>
        <dbReference type="ARBA" id="ARBA00022692"/>
    </source>
</evidence>
<proteinExistence type="inferred from homology"/>
<evidence type="ECO:0000256" key="18">
    <source>
        <dbReference type="ARBA" id="ARBA00047899"/>
    </source>
</evidence>
<gene>
    <name evidence="23" type="ORF">OSB04_016209</name>
</gene>
<name>A0AA38T0H5_9ASTR</name>
<dbReference type="PROSITE" id="PS00107">
    <property type="entry name" value="PROTEIN_KINASE_ATP"/>
    <property type="match status" value="1"/>
</dbReference>
<evidence type="ECO:0000256" key="12">
    <source>
        <dbReference type="ARBA" id="ARBA00022741"/>
    </source>
</evidence>
<evidence type="ECO:0000256" key="16">
    <source>
        <dbReference type="ARBA" id="ARBA00023136"/>
    </source>
</evidence>
<dbReference type="PROSITE" id="PS00108">
    <property type="entry name" value="PROTEIN_KINASE_ST"/>
    <property type="match status" value="1"/>
</dbReference>
<evidence type="ECO:0000256" key="21">
    <source>
        <dbReference type="SAM" id="Phobius"/>
    </source>
</evidence>
<dbReference type="EC" id="2.7.11.1" evidence="3"/>
<dbReference type="Pfam" id="PF00069">
    <property type="entry name" value="Pkinase"/>
    <property type="match status" value="1"/>
</dbReference>
<dbReference type="InterPro" id="IPR008271">
    <property type="entry name" value="Ser/Thr_kinase_AS"/>
</dbReference>
<keyword evidence="14 20" id="KW-0067">ATP-binding</keyword>
<keyword evidence="12 20" id="KW-0547">Nucleotide-binding</keyword>
<dbReference type="InterPro" id="IPR032675">
    <property type="entry name" value="LRR_dom_sf"/>
</dbReference>
<evidence type="ECO:0000256" key="4">
    <source>
        <dbReference type="ARBA" id="ARBA00022475"/>
    </source>
</evidence>
<dbReference type="PANTHER" id="PTHR48056">
    <property type="entry name" value="LRR RECEPTOR-LIKE SERINE/THREONINE-PROTEIN KINASE-RELATED"/>
    <property type="match status" value="1"/>
</dbReference>
<feature type="transmembrane region" description="Helical" evidence="21">
    <location>
        <begin position="198"/>
        <end position="220"/>
    </location>
</feature>
<feature type="domain" description="Protein kinase" evidence="22">
    <location>
        <begin position="256"/>
        <end position="535"/>
    </location>
</feature>
<keyword evidence="16 21" id="KW-0472">Membrane</keyword>
<evidence type="ECO:0000313" key="24">
    <source>
        <dbReference type="Proteomes" id="UP001172457"/>
    </source>
</evidence>
<keyword evidence="4" id="KW-1003">Cell membrane</keyword>
<evidence type="ECO:0000256" key="14">
    <source>
        <dbReference type="ARBA" id="ARBA00022840"/>
    </source>
</evidence>
<evidence type="ECO:0000256" key="13">
    <source>
        <dbReference type="ARBA" id="ARBA00022777"/>
    </source>
</evidence>
<evidence type="ECO:0000259" key="22">
    <source>
        <dbReference type="PROSITE" id="PS50011"/>
    </source>
</evidence>
<evidence type="ECO:0000256" key="8">
    <source>
        <dbReference type="ARBA" id="ARBA00022679"/>
    </source>
</evidence>
<dbReference type="InterPro" id="IPR001611">
    <property type="entry name" value="Leu-rich_rpt"/>
</dbReference>
<evidence type="ECO:0000256" key="1">
    <source>
        <dbReference type="ARBA" id="ARBA00004162"/>
    </source>
</evidence>
<keyword evidence="10" id="KW-0732">Signal</keyword>
<organism evidence="23 24">
    <name type="scientific">Centaurea solstitialis</name>
    <name type="common">yellow star-thistle</name>
    <dbReference type="NCBI Taxonomy" id="347529"/>
    <lineage>
        <taxon>Eukaryota</taxon>
        <taxon>Viridiplantae</taxon>
        <taxon>Streptophyta</taxon>
        <taxon>Embryophyta</taxon>
        <taxon>Tracheophyta</taxon>
        <taxon>Spermatophyta</taxon>
        <taxon>Magnoliopsida</taxon>
        <taxon>eudicotyledons</taxon>
        <taxon>Gunneridae</taxon>
        <taxon>Pentapetalae</taxon>
        <taxon>asterids</taxon>
        <taxon>campanulids</taxon>
        <taxon>Asterales</taxon>
        <taxon>Asteraceae</taxon>
        <taxon>Carduoideae</taxon>
        <taxon>Cardueae</taxon>
        <taxon>Centaureinae</taxon>
        <taxon>Centaurea</taxon>
    </lineage>
</organism>
<comment type="catalytic activity">
    <reaction evidence="19">
        <text>L-seryl-[protein] + ATP = O-phospho-L-seryl-[protein] + ADP + H(+)</text>
        <dbReference type="Rhea" id="RHEA:17989"/>
        <dbReference type="Rhea" id="RHEA-COMP:9863"/>
        <dbReference type="Rhea" id="RHEA-COMP:11604"/>
        <dbReference type="ChEBI" id="CHEBI:15378"/>
        <dbReference type="ChEBI" id="CHEBI:29999"/>
        <dbReference type="ChEBI" id="CHEBI:30616"/>
        <dbReference type="ChEBI" id="CHEBI:83421"/>
        <dbReference type="ChEBI" id="CHEBI:456216"/>
        <dbReference type="EC" id="2.7.11.1"/>
    </reaction>
</comment>
<dbReference type="Gene3D" id="3.30.200.20">
    <property type="entry name" value="Phosphorylase Kinase, domain 1"/>
    <property type="match status" value="1"/>
</dbReference>
<keyword evidence="7" id="KW-0433">Leucine-rich repeat</keyword>
<protein>
    <recommendedName>
        <fullName evidence="3">non-specific serine/threonine protein kinase</fullName>
        <ecNumber evidence="3">2.7.11.1</ecNumber>
    </recommendedName>
</protein>
<dbReference type="FunFam" id="1.10.510.10:FF:000417">
    <property type="entry name" value="Leucine-rich repeat receptor-like protein kinase"/>
    <property type="match status" value="1"/>
</dbReference>
<dbReference type="CDD" id="cd14066">
    <property type="entry name" value="STKc_IRAK"/>
    <property type="match status" value="1"/>
</dbReference>
<evidence type="ECO:0000256" key="17">
    <source>
        <dbReference type="ARBA" id="ARBA00023180"/>
    </source>
</evidence>
<dbReference type="EMBL" id="JARYMX010000004">
    <property type="protein sequence ID" value="KAJ9552164.1"/>
    <property type="molecule type" value="Genomic_DNA"/>
</dbReference>
<keyword evidence="24" id="KW-1185">Reference proteome</keyword>
<comment type="caution">
    <text evidence="23">The sequence shown here is derived from an EMBL/GenBank/DDBJ whole genome shotgun (WGS) entry which is preliminary data.</text>
</comment>
<evidence type="ECO:0000256" key="2">
    <source>
        <dbReference type="ARBA" id="ARBA00009592"/>
    </source>
</evidence>
<dbReference type="InterPro" id="IPR050647">
    <property type="entry name" value="Plant_LRR-RLKs"/>
</dbReference>
<evidence type="ECO:0000256" key="6">
    <source>
        <dbReference type="ARBA" id="ARBA00022553"/>
    </source>
</evidence>
<dbReference type="InterPro" id="IPR000719">
    <property type="entry name" value="Prot_kinase_dom"/>
</dbReference>
<dbReference type="SMART" id="SM00220">
    <property type="entry name" value="S_TKc"/>
    <property type="match status" value="1"/>
</dbReference>
<evidence type="ECO:0000256" key="7">
    <source>
        <dbReference type="ARBA" id="ARBA00022614"/>
    </source>
</evidence>
<evidence type="ECO:0000256" key="20">
    <source>
        <dbReference type="PROSITE-ProRule" id="PRU10141"/>
    </source>
</evidence>
<dbReference type="FunFam" id="3.80.10.10:FF:000111">
    <property type="entry name" value="LRR receptor-like serine/threonine-protein kinase ERECTA"/>
    <property type="match status" value="1"/>
</dbReference>
<keyword evidence="15 21" id="KW-1133">Transmembrane helix</keyword>
<keyword evidence="13" id="KW-0418">Kinase</keyword>
<dbReference type="Gene3D" id="1.10.510.10">
    <property type="entry name" value="Transferase(Phosphotransferase) domain 1"/>
    <property type="match status" value="1"/>
</dbReference>
<evidence type="ECO:0000256" key="11">
    <source>
        <dbReference type="ARBA" id="ARBA00022737"/>
    </source>
</evidence>
<keyword evidence="11" id="KW-0677">Repeat</keyword>
<dbReference type="Pfam" id="PF13855">
    <property type="entry name" value="LRR_8"/>
    <property type="match status" value="1"/>
</dbReference>